<feature type="domain" description="AAA+ ATPase" evidence="4">
    <location>
        <begin position="86"/>
        <end position="251"/>
    </location>
</feature>
<evidence type="ECO:0000313" key="7">
    <source>
        <dbReference type="Proteomes" id="UP000030661"/>
    </source>
</evidence>
<feature type="domain" description="Clp ATPase C-terminal" evidence="5">
    <location>
        <begin position="299"/>
        <end position="386"/>
    </location>
</feature>
<accession>A0A081C6P5</accession>
<dbReference type="InterPro" id="IPR027417">
    <property type="entry name" value="P-loop_NTPase"/>
</dbReference>
<dbReference type="STRING" id="1499967.U27_00141"/>
<keyword evidence="3" id="KW-0143">Chaperone</keyword>
<evidence type="ECO:0000256" key="3">
    <source>
        <dbReference type="ARBA" id="ARBA00023186"/>
    </source>
</evidence>
<dbReference type="SMART" id="SM00382">
    <property type="entry name" value="AAA"/>
    <property type="match status" value="1"/>
</dbReference>
<dbReference type="InterPro" id="IPR003593">
    <property type="entry name" value="AAA+_ATPase"/>
</dbReference>
<dbReference type="GO" id="GO:0005524">
    <property type="term" value="F:ATP binding"/>
    <property type="evidence" value="ECO:0007669"/>
    <property type="project" value="UniProtKB-KW"/>
</dbReference>
<dbReference type="Pfam" id="PF10431">
    <property type="entry name" value="ClpB_D2-small"/>
    <property type="match status" value="1"/>
</dbReference>
<evidence type="ECO:0000259" key="5">
    <source>
        <dbReference type="SMART" id="SM01086"/>
    </source>
</evidence>
<dbReference type="eggNOG" id="COG1219">
    <property type="taxonomic scope" value="Bacteria"/>
</dbReference>
<keyword evidence="1" id="KW-0547">Nucleotide-binding</keyword>
<reference evidence="6" key="1">
    <citation type="journal article" date="2015" name="PeerJ">
        <title>First genomic representation of candidate bacterial phylum KSB3 points to enhanced environmental sensing as a trigger of wastewater bulking.</title>
        <authorList>
            <person name="Sekiguchi Y."/>
            <person name="Ohashi A."/>
            <person name="Parks D.H."/>
            <person name="Yamauchi T."/>
            <person name="Tyson G.W."/>
            <person name="Hugenholtz P."/>
        </authorList>
    </citation>
    <scope>NUCLEOTIDE SEQUENCE [LARGE SCALE GENOMIC DNA]</scope>
</reference>
<evidence type="ECO:0000256" key="2">
    <source>
        <dbReference type="ARBA" id="ARBA00022840"/>
    </source>
</evidence>
<sequence>MSQQQLFDEIVVPNLDQQRQQYWEHVRQFFEHIPLFSPQKMFDLLSHYHYKGQEDARKAVTLLAYRHIRRLKRIYLEGIPREQLPPKSNYLMIGPTGCGKTFLVELLFRKILKLPTAVVDVTQLSETGYVGNDTCTILTTLLDYTGRDPVAASAGIICLDEFDKLATTQNQARFDGQGTTKDVSGFGVQRELLRILEGTEIMVPLDMNNTMYSQRIPLQTQDITFIACGTFSGLKGVTTHLNPRIGFNSLLQSETYYAIRKIAVQYEDQEINDIENFQAYGFIPELMGRFTRIISLSPLDRETLKAILLDSVVKKFYHEFKEEGLQLRIEKQVIDHIVDQSFKRQTGARGLASVLTKYLEDAAFRSFCHQHVNTVTLRMKGKEVATELD</sequence>
<dbReference type="GO" id="GO:0051603">
    <property type="term" value="P:proteolysis involved in protein catabolic process"/>
    <property type="evidence" value="ECO:0007669"/>
    <property type="project" value="TreeGrafter"/>
</dbReference>
<evidence type="ECO:0000259" key="4">
    <source>
        <dbReference type="SMART" id="SM00382"/>
    </source>
</evidence>
<dbReference type="PANTHER" id="PTHR48102">
    <property type="entry name" value="ATP-DEPENDENT CLP PROTEASE ATP-BINDING SUBUNIT CLPX-LIKE, MITOCHONDRIAL-RELATED"/>
    <property type="match status" value="1"/>
</dbReference>
<dbReference type="SMART" id="SM01086">
    <property type="entry name" value="ClpB_D2-small"/>
    <property type="match status" value="1"/>
</dbReference>
<dbReference type="PANTHER" id="PTHR48102:SF7">
    <property type="entry name" value="ATP-DEPENDENT CLP PROTEASE ATP-BINDING SUBUNIT CLPX-LIKE, MITOCHONDRIAL"/>
    <property type="match status" value="1"/>
</dbReference>
<dbReference type="EMBL" id="DF820472">
    <property type="protein sequence ID" value="GAK60250.1"/>
    <property type="molecule type" value="Genomic_DNA"/>
</dbReference>
<protein>
    <submittedName>
        <fullName evidence="6">ATPase AAA-2 domain protein</fullName>
    </submittedName>
</protein>
<organism evidence="6">
    <name type="scientific">Vecturithrix granuli</name>
    <dbReference type="NCBI Taxonomy" id="1499967"/>
    <lineage>
        <taxon>Bacteria</taxon>
        <taxon>Candidatus Moduliflexota</taxon>
        <taxon>Candidatus Vecturitrichia</taxon>
        <taxon>Candidatus Vecturitrichales</taxon>
        <taxon>Candidatus Vecturitrichaceae</taxon>
        <taxon>Candidatus Vecturithrix</taxon>
    </lineage>
</organism>
<evidence type="ECO:0000256" key="1">
    <source>
        <dbReference type="ARBA" id="ARBA00022741"/>
    </source>
</evidence>
<keyword evidence="2" id="KW-0067">ATP-binding</keyword>
<dbReference type="Gene3D" id="3.40.50.300">
    <property type="entry name" value="P-loop containing nucleotide triphosphate hydrolases"/>
    <property type="match status" value="1"/>
</dbReference>
<dbReference type="Proteomes" id="UP000030661">
    <property type="component" value="Unassembled WGS sequence"/>
</dbReference>
<dbReference type="InterPro" id="IPR003959">
    <property type="entry name" value="ATPase_AAA_core"/>
</dbReference>
<name>A0A081C6P5_VECG1</name>
<proteinExistence type="predicted"/>
<dbReference type="GO" id="GO:0016887">
    <property type="term" value="F:ATP hydrolysis activity"/>
    <property type="evidence" value="ECO:0007669"/>
    <property type="project" value="InterPro"/>
</dbReference>
<dbReference type="SUPFAM" id="SSF52540">
    <property type="entry name" value="P-loop containing nucleoside triphosphate hydrolases"/>
    <property type="match status" value="1"/>
</dbReference>
<dbReference type="HOGENOM" id="CLU_014218_8_2_0"/>
<evidence type="ECO:0000313" key="6">
    <source>
        <dbReference type="EMBL" id="GAK60250.1"/>
    </source>
</evidence>
<dbReference type="InterPro" id="IPR050052">
    <property type="entry name" value="ATP-dep_Clp_protease_ClpX"/>
</dbReference>
<dbReference type="Gene3D" id="1.10.8.60">
    <property type="match status" value="1"/>
</dbReference>
<gene>
    <name evidence="6" type="ORF">U27_00141</name>
</gene>
<dbReference type="InterPro" id="IPR019489">
    <property type="entry name" value="Clp_ATPase_C"/>
</dbReference>
<dbReference type="Pfam" id="PF07724">
    <property type="entry name" value="AAA_2"/>
    <property type="match status" value="1"/>
</dbReference>
<dbReference type="AlphaFoldDB" id="A0A081C6P5"/>
<keyword evidence="7" id="KW-1185">Reference proteome</keyword>